<sequence length="60" mass="6420">MLESTDAALVGTSLVLAVGTIVFVSIQLDRQYTTVGRLNASKCESTNDLNHRKAANTDPL</sequence>
<organism evidence="2 3">
    <name type="scientific">Exophiala dermatitidis (strain ATCC 34100 / CBS 525.76 / NIH/UT8656)</name>
    <name type="common">Black yeast</name>
    <name type="synonym">Wangiella dermatitidis</name>
    <dbReference type="NCBI Taxonomy" id="858893"/>
    <lineage>
        <taxon>Eukaryota</taxon>
        <taxon>Fungi</taxon>
        <taxon>Dikarya</taxon>
        <taxon>Ascomycota</taxon>
        <taxon>Pezizomycotina</taxon>
        <taxon>Eurotiomycetes</taxon>
        <taxon>Chaetothyriomycetidae</taxon>
        <taxon>Chaetothyriales</taxon>
        <taxon>Herpotrichiellaceae</taxon>
        <taxon>Exophiala</taxon>
    </lineage>
</organism>
<dbReference type="InParanoid" id="H6BQW3"/>
<protein>
    <submittedName>
        <fullName evidence="2">Uncharacterized protein</fullName>
    </submittedName>
</protein>
<accession>H6BQW3</accession>
<reference evidence="2" key="1">
    <citation type="submission" date="2011-07" db="EMBL/GenBank/DDBJ databases">
        <title>The Genome Sequence of Exophiala (Wangiella) dermatitidis NIH/UT8656.</title>
        <authorList>
            <consortium name="The Broad Institute Genome Sequencing Platform"/>
            <person name="Cuomo C."/>
            <person name="Wang Z."/>
            <person name="Hunicke-Smith S."/>
            <person name="Szanislo P.J."/>
            <person name="Earl A."/>
            <person name="Young S.K."/>
            <person name="Zeng Q."/>
            <person name="Gargeya S."/>
            <person name="Fitzgerald M."/>
            <person name="Haas B."/>
            <person name="Abouelleil A."/>
            <person name="Alvarado L."/>
            <person name="Arachchi H.M."/>
            <person name="Berlin A."/>
            <person name="Brown A."/>
            <person name="Chapman S.B."/>
            <person name="Chen Z."/>
            <person name="Dunbar C."/>
            <person name="Freedman E."/>
            <person name="Gearin G."/>
            <person name="Gellesch M."/>
            <person name="Goldberg J."/>
            <person name="Griggs A."/>
            <person name="Gujja S."/>
            <person name="Heiman D."/>
            <person name="Howarth C."/>
            <person name="Larson L."/>
            <person name="Lui A."/>
            <person name="MacDonald P.J.P."/>
            <person name="Montmayeur A."/>
            <person name="Murphy C."/>
            <person name="Neiman D."/>
            <person name="Pearson M."/>
            <person name="Priest M."/>
            <person name="Roberts A."/>
            <person name="Saif S."/>
            <person name="Shea T."/>
            <person name="Shenoy N."/>
            <person name="Sisk P."/>
            <person name="Stolte C."/>
            <person name="Sykes S."/>
            <person name="Wortman J."/>
            <person name="Nusbaum C."/>
            <person name="Birren B."/>
        </authorList>
    </citation>
    <scope>NUCLEOTIDE SEQUENCE</scope>
    <source>
        <strain evidence="2">NIH/UT8656</strain>
    </source>
</reference>
<keyword evidence="1" id="KW-0812">Transmembrane</keyword>
<keyword evidence="1" id="KW-1133">Transmembrane helix</keyword>
<evidence type="ECO:0000256" key="1">
    <source>
        <dbReference type="SAM" id="Phobius"/>
    </source>
</evidence>
<dbReference type="HOGENOM" id="CLU_209441_0_0_1"/>
<keyword evidence="3" id="KW-1185">Reference proteome</keyword>
<dbReference type="AlphaFoldDB" id="H6BQW3"/>
<dbReference type="EMBL" id="JH226131">
    <property type="protein sequence ID" value="EHY53876.1"/>
    <property type="molecule type" value="Genomic_DNA"/>
</dbReference>
<dbReference type="Proteomes" id="UP000007304">
    <property type="component" value="Unassembled WGS sequence"/>
</dbReference>
<dbReference type="RefSeq" id="XP_009154337.1">
    <property type="nucleotide sequence ID" value="XM_009156089.1"/>
</dbReference>
<evidence type="ECO:0000313" key="2">
    <source>
        <dbReference type="EMBL" id="EHY53876.1"/>
    </source>
</evidence>
<gene>
    <name evidence="2" type="ORF">HMPREF1120_02056</name>
</gene>
<dbReference type="VEuPathDB" id="FungiDB:HMPREF1120_02056"/>
<keyword evidence="1" id="KW-0472">Membrane</keyword>
<dbReference type="GeneID" id="20306695"/>
<name>H6BQW3_EXODN</name>
<evidence type="ECO:0000313" key="3">
    <source>
        <dbReference type="Proteomes" id="UP000007304"/>
    </source>
</evidence>
<proteinExistence type="predicted"/>
<feature type="transmembrane region" description="Helical" evidence="1">
    <location>
        <begin position="7"/>
        <end position="28"/>
    </location>
</feature>